<evidence type="ECO:0000313" key="1">
    <source>
        <dbReference type="EMBL" id="MBO8435379.1"/>
    </source>
</evidence>
<gene>
    <name evidence="1" type="ORF">IAA97_00140</name>
</gene>
<reference evidence="1" key="1">
    <citation type="submission" date="2020-10" db="EMBL/GenBank/DDBJ databases">
        <authorList>
            <person name="Gilroy R."/>
        </authorList>
    </citation>
    <scope>NUCLEOTIDE SEQUENCE</scope>
    <source>
        <strain evidence="1">7293</strain>
    </source>
</reference>
<dbReference type="AlphaFoldDB" id="A0A9D9H4B7"/>
<accession>A0A9D9H4B7</accession>
<dbReference type="Proteomes" id="UP000823615">
    <property type="component" value="Unassembled WGS sequence"/>
</dbReference>
<reference evidence="1" key="2">
    <citation type="journal article" date="2021" name="PeerJ">
        <title>Extensive microbial diversity within the chicken gut microbiome revealed by metagenomics and culture.</title>
        <authorList>
            <person name="Gilroy R."/>
            <person name="Ravi A."/>
            <person name="Getino M."/>
            <person name="Pursley I."/>
            <person name="Horton D.L."/>
            <person name="Alikhan N.F."/>
            <person name="Baker D."/>
            <person name="Gharbi K."/>
            <person name="Hall N."/>
            <person name="Watson M."/>
            <person name="Adriaenssens E.M."/>
            <person name="Foster-Nyarko E."/>
            <person name="Jarju S."/>
            <person name="Secka A."/>
            <person name="Antonio M."/>
            <person name="Oren A."/>
            <person name="Chaudhuri R.R."/>
            <person name="La Ragione R."/>
            <person name="Hildebrand F."/>
            <person name="Pallen M.J."/>
        </authorList>
    </citation>
    <scope>NUCLEOTIDE SEQUENCE</scope>
    <source>
        <strain evidence="1">7293</strain>
    </source>
</reference>
<comment type="caution">
    <text evidence="1">The sequence shown here is derived from an EMBL/GenBank/DDBJ whole genome shotgun (WGS) entry which is preliminary data.</text>
</comment>
<sequence>MAETKLGKVELSFYPEEISKELILDSFRAYAATKIEKKDYFFVYHPLFIEDDGISFSLCNGGDVLLMRNTSILASFQEEYGFGKKKMVSLVHSWLEEIEGEDFILQFLIPCTDEAGSLGFVVAVDLTDGKDEIAGYLELFEEVLRLFASTFDSWLQDGGYLTL</sequence>
<name>A0A9D9H4B7_9SPIO</name>
<organism evidence="1 2">
    <name type="scientific">Candidatus Ornithospirochaeta stercoripullorum</name>
    <dbReference type="NCBI Taxonomy" id="2840899"/>
    <lineage>
        <taxon>Bacteria</taxon>
        <taxon>Pseudomonadati</taxon>
        <taxon>Spirochaetota</taxon>
        <taxon>Spirochaetia</taxon>
        <taxon>Spirochaetales</taxon>
        <taxon>Spirochaetaceae</taxon>
        <taxon>Spirochaetaceae incertae sedis</taxon>
        <taxon>Candidatus Ornithospirochaeta</taxon>
    </lineage>
</organism>
<dbReference type="EMBL" id="JADIMT010000003">
    <property type="protein sequence ID" value="MBO8435379.1"/>
    <property type="molecule type" value="Genomic_DNA"/>
</dbReference>
<proteinExistence type="predicted"/>
<protein>
    <submittedName>
        <fullName evidence="1">Uncharacterized protein</fullName>
    </submittedName>
</protein>
<evidence type="ECO:0000313" key="2">
    <source>
        <dbReference type="Proteomes" id="UP000823615"/>
    </source>
</evidence>